<evidence type="ECO:0000313" key="4">
    <source>
        <dbReference type="Proteomes" id="UP000310689"/>
    </source>
</evidence>
<proteinExistence type="predicted"/>
<feature type="compositionally biased region" description="Basic and acidic residues" evidence="2">
    <location>
        <begin position="328"/>
        <end position="339"/>
    </location>
</feature>
<feature type="region of interest" description="Disordered" evidence="2">
    <location>
        <begin position="312"/>
        <end position="339"/>
    </location>
</feature>
<sequence>MVGTQKSRASLERELEEAEGELSRLEALEKSQKHERARMEADDDDVDVGFNDDELEALLDRLAESGESDALTALGNKDSDKSGKSNKKDKSDENTKAIQRYNDEIGLNQAFTGIMFNPPQLLSQDEHINHLSISGALPSFLNHNFSADVKIDTISGQVADLKLNCAIPQLRGCIRHIEHSRSLPLFFQTVRKLGDMLQYFSDLRHVLMLRYQKHVLSFDTNTMCFIDHKQRRLIFTHSVKWNIDYSRLEPAFSLYGRLGDEQPNAEARVMLQSLSVNFLRMIQLGFTVQKALEAVIDVFLYAQRTPLTNTQKQEKAVGSASRRQTAVDGKRALIVREKRKERREHNLRTLFESRGASIEAQKQEIVDELKKKKLRKLREAKKKAKTDKKREEKVSDIRQRKKEQMKAEKKEQLRRSKQAKRDKQREENEKRERDKQAREDRENERREQELASERRGDENGNEDNNNIADQSGD</sequence>
<feature type="compositionally biased region" description="Basic and acidic residues" evidence="2">
    <location>
        <begin position="77"/>
        <end position="95"/>
    </location>
</feature>
<feature type="region of interest" description="Disordered" evidence="2">
    <location>
        <begin position="69"/>
        <end position="95"/>
    </location>
</feature>
<gene>
    <name evidence="3" type="ORF">E3P86_03263</name>
</gene>
<evidence type="ECO:0000256" key="2">
    <source>
        <dbReference type="SAM" id="MobiDB-lite"/>
    </source>
</evidence>
<comment type="caution">
    <text evidence="3">The sequence shown here is derived from an EMBL/GenBank/DDBJ whole genome shotgun (WGS) entry which is preliminary data.</text>
</comment>
<feature type="compositionally biased region" description="Basic residues" evidence="2">
    <location>
        <begin position="378"/>
        <end position="387"/>
    </location>
</feature>
<feature type="region of interest" description="Disordered" evidence="2">
    <location>
        <begin position="378"/>
        <end position="473"/>
    </location>
</feature>
<evidence type="ECO:0000313" key="3">
    <source>
        <dbReference type="EMBL" id="TIB31776.1"/>
    </source>
</evidence>
<organism evidence="3 4">
    <name type="scientific">Wallemia ichthyophaga</name>
    <dbReference type="NCBI Taxonomy" id="245174"/>
    <lineage>
        <taxon>Eukaryota</taxon>
        <taxon>Fungi</taxon>
        <taxon>Dikarya</taxon>
        <taxon>Basidiomycota</taxon>
        <taxon>Wallemiomycotina</taxon>
        <taxon>Wallemiomycetes</taxon>
        <taxon>Wallemiales</taxon>
        <taxon>Wallemiaceae</taxon>
        <taxon>Wallemia</taxon>
    </lineage>
</organism>
<dbReference type="PANTHER" id="PTHR15073:SF1">
    <property type="entry name" value="RETICULOCYTE-BINDING PROTEIN HOMOLOG 2A"/>
    <property type="match status" value="1"/>
</dbReference>
<dbReference type="EMBL" id="SPOI01000220">
    <property type="protein sequence ID" value="TIB31776.1"/>
    <property type="molecule type" value="Genomic_DNA"/>
</dbReference>
<dbReference type="Proteomes" id="UP000310689">
    <property type="component" value="Unassembled WGS sequence"/>
</dbReference>
<protein>
    <submittedName>
        <fullName evidence="3">Uncharacterized protein</fullName>
    </submittedName>
</protein>
<feature type="region of interest" description="Disordered" evidence="2">
    <location>
        <begin position="1"/>
        <end position="49"/>
    </location>
</feature>
<dbReference type="PANTHER" id="PTHR15073">
    <property type="entry name" value="MICROTUBULE-ASSOCIATED PROTEIN"/>
    <property type="match status" value="1"/>
</dbReference>
<reference evidence="3 4" key="1">
    <citation type="submission" date="2019-03" db="EMBL/GenBank/DDBJ databases">
        <title>Sequencing 23 genomes of Wallemia ichthyophaga.</title>
        <authorList>
            <person name="Gostincar C."/>
        </authorList>
    </citation>
    <scope>NUCLEOTIDE SEQUENCE [LARGE SCALE GENOMIC DNA]</scope>
    <source>
        <strain evidence="3 4">EXF-6200</strain>
    </source>
</reference>
<dbReference type="InterPro" id="IPR051483">
    <property type="entry name" value="MAP7_domain-containing"/>
</dbReference>
<evidence type="ECO:0000256" key="1">
    <source>
        <dbReference type="ARBA" id="ARBA00023054"/>
    </source>
</evidence>
<accession>A0A4T0IPI1</accession>
<dbReference type="GO" id="GO:0000226">
    <property type="term" value="P:microtubule cytoskeleton organization"/>
    <property type="evidence" value="ECO:0007669"/>
    <property type="project" value="TreeGrafter"/>
</dbReference>
<keyword evidence="1" id="KW-0175">Coiled coil</keyword>
<dbReference type="AlphaFoldDB" id="A0A4T0IPI1"/>
<name>A0A4T0IPI1_WALIC</name>
<dbReference type="GO" id="GO:0015630">
    <property type="term" value="C:microtubule cytoskeleton"/>
    <property type="evidence" value="ECO:0007669"/>
    <property type="project" value="TreeGrafter"/>
</dbReference>
<feature type="compositionally biased region" description="Basic and acidic residues" evidence="2">
    <location>
        <begin position="388"/>
        <end position="458"/>
    </location>
</feature>
<feature type="compositionally biased region" description="Basic and acidic residues" evidence="2">
    <location>
        <begin position="21"/>
        <end position="40"/>
    </location>
</feature>